<name>A0A0C3FG13_PILCF</name>
<evidence type="ECO:0000313" key="2">
    <source>
        <dbReference type="Proteomes" id="UP000054166"/>
    </source>
</evidence>
<sequence>TPPISNITNGLQYWTTMAVSRHPLAPMVKNFLFIPATSTDVEHAFSCGGLTVSKMHHSLSDQSTHAASVLGAWCDLLVLCHEMRSWLSSKIRASGQRTIMCQ</sequence>
<dbReference type="HOGENOM" id="CLU_009123_13_6_1"/>
<dbReference type="Proteomes" id="UP000054166">
    <property type="component" value="Unassembled WGS sequence"/>
</dbReference>
<dbReference type="InParanoid" id="A0A0C3FG13"/>
<dbReference type="EMBL" id="KN833014">
    <property type="protein sequence ID" value="KIM78749.1"/>
    <property type="molecule type" value="Genomic_DNA"/>
</dbReference>
<gene>
    <name evidence="1" type="ORF">PILCRDRAFT_75126</name>
</gene>
<feature type="non-terminal residue" evidence="1">
    <location>
        <position position="1"/>
    </location>
</feature>
<protein>
    <recommendedName>
        <fullName evidence="3">HAT C-terminal dimerisation domain-containing protein</fullName>
    </recommendedName>
</protein>
<evidence type="ECO:0000313" key="1">
    <source>
        <dbReference type="EMBL" id="KIM78749.1"/>
    </source>
</evidence>
<reference evidence="2" key="2">
    <citation type="submission" date="2015-01" db="EMBL/GenBank/DDBJ databases">
        <title>Evolutionary Origins and Diversification of the Mycorrhizal Mutualists.</title>
        <authorList>
            <consortium name="DOE Joint Genome Institute"/>
            <consortium name="Mycorrhizal Genomics Consortium"/>
            <person name="Kohler A."/>
            <person name="Kuo A."/>
            <person name="Nagy L.G."/>
            <person name="Floudas D."/>
            <person name="Copeland A."/>
            <person name="Barry K.W."/>
            <person name="Cichocki N."/>
            <person name="Veneault-Fourrey C."/>
            <person name="LaButti K."/>
            <person name="Lindquist E.A."/>
            <person name="Lipzen A."/>
            <person name="Lundell T."/>
            <person name="Morin E."/>
            <person name="Murat C."/>
            <person name="Riley R."/>
            <person name="Ohm R."/>
            <person name="Sun H."/>
            <person name="Tunlid A."/>
            <person name="Henrissat B."/>
            <person name="Grigoriev I.V."/>
            <person name="Hibbett D.S."/>
            <person name="Martin F."/>
        </authorList>
    </citation>
    <scope>NUCLEOTIDE SEQUENCE [LARGE SCALE GENOMIC DNA]</scope>
    <source>
        <strain evidence="2">F 1598</strain>
    </source>
</reference>
<proteinExistence type="predicted"/>
<reference evidence="1 2" key="1">
    <citation type="submission" date="2014-04" db="EMBL/GenBank/DDBJ databases">
        <authorList>
            <consortium name="DOE Joint Genome Institute"/>
            <person name="Kuo A."/>
            <person name="Tarkka M."/>
            <person name="Buscot F."/>
            <person name="Kohler A."/>
            <person name="Nagy L.G."/>
            <person name="Floudas D."/>
            <person name="Copeland A."/>
            <person name="Barry K.W."/>
            <person name="Cichocki N."/>
            <person name="Veneault-Fourrey C."/>
            <person name="LaButti K."/>
            <person name="Lindquist E.A."/>
            <person name="Lipzen A."/>
            <person name="Lundell T."/>
            <person name="Morin E."/>
            <person name="Murat C."/>
            <person name="Sun H."/>
            <person name="Tunlid A."/>
            <person name="Henrissat B."/>
            <person name="Grigoriev I.V."/>
            <person name="Hibbett D.S."/>
            <person name="Martin F."/>
            <person name="Nordberg H.P."/>
            <person name="Cantor M.N."/>
            <person name="Hua S.X."/>
        </authorList>
    </citation>
    <scope>NUCLEOTIDE SEQUENCE [LARGE SCALE GENOMIC DNA]</scope>
    <source>
        <strain evidence="1 2">F 1598</strain>
    </source>
</reference>
<organism evidence="1 2">
    <name type="scientific">Piloderma croceum (strain F 1598)</name>
    <dbReference type="NCBI Taxonomy" id="765440"/>
    <lineage>
        <taxon>Eukaryota</taxon>
        <taxon>Fungi</taxon>
        <taxon>Dikarya</taxon>
        <taxon>Basidiomycota</taxon>
        <taxon>Agaricomycotina</taxon>
        <taxon>Agaricomycetes</taxon>
        <taxon>Agaricomycetidae</taxon>
        <taxon>Atheliales</taxon>
        <taxon>Atheliaceae</taxon>
        <taxon>Piloderma</taxon>
    </lineage>
</organism>
<dbReference type="OrthoDB" id="1715602at2759"/>
<dbReference type="AlphaFoldDB" id="A0A0C3FG13"/>
<evidence type="ECO:0008006" key="3">
    <source>
        <dbReference type="Google" id="ProtNLM"/>
    </source>
</evidence>
<dbReference type="SUPFAM" id="SSF53098">
    <property type="entry name" value="Ribonuclease H-like"/>
    <property type="match status" value="1"/>
</dbReference>
<accession>A0A0C3FG13</accession>
<keyword evidence="2" id="KW-1185">Reference proteome</keyword>
<dbReference type="InterPro" id="IPR012337">
    <property type="entry name" value="RNaseH-like_sf"/>
</dbReference>